<dbReference type="PANTHER" id="PTHR46412:SF3">
    <property type="entry name" value="TRANSCRIPTION FACTOR BIM1"/>
    <property type="match status" value="1"/>
</dbReference>
<dbReference type="Gene3D" id="4.10.280.10">
    <property type="entry name" value="Helix-loop-helix DNA-binding domain"/>
    <property type="match status" value="1"/>
</dbReference>
<proteinExistence type="predicted"/>
<gene>
    <name evidence="3" type="ORF">OSTQU699_LOCUS3786</name>
</gene>
<comment type="caution">
    <text evidence="3">The sequence shown here is derived from an EMBL/GenBank/DDBJ whole genome shotgun (WGS) entry which is preliminary data.</text>
</comment>
<dbReference type="Pfam" id="PF00010">
    <property type="entry name" value="HLH"/>
    <property type="match status" value="1"/>
</dbReference>
<feature type="region of interest" description="Disordered" evidence="1">
    <location>
        <begin position="154"/>
        <end position="189"/>
    </location>
</feature>
<dbReference type="EMBL" id="CAJHUC010000824">
    <property type="protein sequence ID" value="CAD7698425.1"/>
    <property type="molecule type" value="Genomic_DNA"/>
</dbReference>
<keyword evidence="4" id="KW-1185">Reference proteome</keyword>
<dbReference type="PROSITE" id="PS50888">
    <property type="entry name" value="BHLH"/>
    <property type="match status" value="1"/>
</dbReference>
<accession>A0A8S1IUD7</accession>
<feature type="compositionally biased region" description="Basic and acidic residues" evidence="1">
    <location>
        <begin position="235"/>
        <end position="244"/>
    </location>
</feature>
<feature type="domain" description="BHLH" evidence="2">
    <location>
        <begin position="175"/>
        <end position="224"/>
    </location>
</feature>
<feature type="region of interest" description="Disordered" evidence="1">
    <location>
        <begin position="1"/>
        <end position="112"/>
    </location>
</feature>
<reference evidence="3" key="1">
    <citation type="submission" date="2020-12" db="EMBL/GenBank/DDBJ databases">
        <authorList>
            <person name="Iha C."/>
        </authorList>
    </citation>
    <scope>NUCLEOTIDE SEQUENCE</scope>
</reference>
<dbReference type="GO" id="GO:0006351">
    <property type="term" value="P:DNA-templated transcription"/>
    <property type="evidence" value="ECO:0007669"/>
    <property type="project" value="InterPro"/>
</dbReference>
<dbReference type="InterPro" id="IPR011598">
    <property type="entry name" value="bHLH_dom"/>
</dbReference>
<feature type="compositionally biased region" description="Basic and acidic residues" evidence="1">
    <location>
        <begin position="177"/>
        <end position="189"/>
    </location>
</feature>
<evidence type="ECO:0000259" key="2">
    <source>
        <dbReference type="PROSITE" id="PS50888"/>
    </source>
</evidence>
<dbReference type="OrthoDB" id="690068at2759"/>
<name>A0A8S1IUD7_9CHLO</name>
<sequence>MSNLLPKPAQPLSHLRQAPLPTPPRSPQPLTLTIHSPANHQHHNFGHHPLAPAPASAMQPGHAFRPLFVGGGEDARPVPGRQSGSAVADVPRYPPAGSTPQTPPGVPGFTPQGGMYPEVAVFSQFDQILPHMALLQPLHGGHGAAAAQSVPGGDDAAMGARGGMGRQAEGRVTSDYASRHQAAEQRRRTRINERLDRLRKVVPHAERANTAAFLEQVLTYIESLKKKVQDLESRLDKAEGREPGAESGSEVRLNEGEASGEQRGSDADAAFQSVVEPGGGSSNDGEGGERPRGEQGDAACADALAELMDGGLAPCEGGLKRGVSSGEEAEASKKVRLGGPD</sequence>
<dbReference type="Proteomes" id="UP000708148">
    <property type="component" value="Unassembled WGS sequence"/>
</dbReference>
<dbReference type="GO" id="GO:0003700">
    <property type="term" value="F:DNA-binding transcription factor activity"/>
    <property type="evidence" value="ECO:0007669"/>
    <property type="project" value="InterPro"/>
</dbReference>
<feature type="region of interest" description="Disordered" evidence="1">
    <location>
        <begin position="235"/>
        <end position="341"/>
    </location>
</feature>
<evidence type="ECO:0000256" key="1">
    <source>
        <dbReference type="SAM" id="MobiDB-lite"/>
    </source>
</evidence>
<dbReference type="AlphaFoldDB" id="A0A8S1IUD7"/>
<evidence type="ECO:0000313" key="3">
    <source>
        <dbReference type="EMBL" id="CAD7698425.1"/>
    </source>
</evidence>
<dbReference type="PANTHER" id="PTHR46412">
    <property type="entry name" value="BES1-INTERACTING MYC-LIKE PROTEIN"/>
    <property type="match status" value="1"/>
</dbReference>
<dbReference type="SMART" id="SM00353">
    <property type="entry name" value="HLH"/>
    <property type="match status" value="1"/>
</dbReference>
<organism evidence="3 4">
    <name type="scientific">Ostreobium quekettii</name>
    <dbReference type="NCBI Taxonomy" id="121088"/>
    <lineage>
        <taxon>Eukaryota</taxon>
        <taxon>Viridiplantae</taxon>
        <taxon>Chlorophyta</taxon>
        <taxon>core chlorophytes</taxon>
        <taxon>Ulvophyceae</taxon>
        <taxon>TCBD clade</taxon>
        <taxon>Bryopsidales</taxon>
        <taxon>Ostreobineae</taxon>
        <taxon>Ostreobiaceae</taxon>
        <taxon>Ostreobium</taxon>
    </lineage>
</organism>
<dbReference type="GO" id="GO:0046983">
    <property type="term" value="F:protein dimerization activity"/>
    <property type="evidence" value="ECO:0007669"/>
    <property type="project" value="InterPro"/>
</dbReference>
<protein>
    <recommendedName>
        <fullName evidence="2">BHLH domain-containing protein</fullName>
    </recommendedName>
</protein>
<dbReference type="InterPro" id="IPR036638">
    <property type="entry name" value="HLH_DNA-bd_sf"/>
</dbReference>
<dbReference type="InterPro" id="IPR044295">
    <property type="entry name" value="BIM1/2/3"/>
</dbReference>
<dbReference type="SUPFAM" id="SSF47459">
    <property type="entry name" value="HLH, helix-loop-helix DNA-binding domain"/>
    <property type="match status" value="1"/>
</dbReference>
<evidence type="ECO:0000313" key="4">
    <source>
        <dbReference type="Proteomes" id="UP000708148"/>
    </source>
</evidence>